<evidence type="ECO:0000313" key="3">
    <source>
        <dbReference type="Proteomes" id="UP000237271"/>
    </source>
</evidence>
<proteinExistence type="predicted"/>
<organism evidence="2 3">
    <name type="scientific">Phytophthora palmivora</name>
    <dbReference type="NCBI Taxonomy" id="4796"/>
    <lineage>
        <taxon>Eukaryota</taxon>
        <taxon>Sar</taxon>
        <taxon>Stramenopiles</taxon>
        <taxon>Oomycota</taxon>
        <taxon>Peronosporomycetes</taxon>
        <taxon>Peronosporales</taxon>
        <taxon>Peronosporaceae</taxon>
        <taxon>Phytophthora</taxon>
    </lineage>
</organism>
<dbReference type="Proteomes" id="UP000237271">
    <property type="component" value="Unassembled WGS sequence"/>
</dbReference>
<sequence length="746" mass="86712">MTDVIDEAFINEMVTLLDSGALELSGIEGLTEAPTYQLCAGGSRSDTETSSNDTKHPKRRIMLREKETKRRRVYRQRLKDDRNALQHEVDGLTLTLETMKQTVLHRKVTNDRTFEKNGDDNGNVDVDMWKAMATWELEALKHAQGEQKQLLSTIASKSKIIKDLRSVVLSRFSKHATSPIQELAAAVTEKPSDDSLYEAYLHEVDVNYSRIDDEFRACGFHSKPKGITNSVVMNSDGSTKEFLHVNKALQPFRFLSFCDVIWRLSGRDHRQQDRELYDNFKDPDNNTIAVKFRVSKVLSTGAMVSMQQRLVVRRYVEANHFVLVWKLFVEGEGFYHGMHSNESGWCRLRPSTSQDGTWMEMYVRRSPMHYRVALSRGEAVRLFDDVLDDLIKEDHEEFMRAEEKRENRNTEAAKRRKRHCHKVKEEKKVLAQQASELVVQLSRLQRAKTEMKARQLQNFTLGAWKAVSLRQLERRLQVEKQQKLLKDEVALKSRMIHQMNRLLRENLQSQQENIISFESMNPSLETEGLSLFKTMSSEMDDLYLQTDKVMRGLTLKSSSVPLQYNLTRKWDQGVLYFDSADKIKFPYDFKETWYTISAVLVSGSVTDLVTTMERKNKNIVNMNYRTKYKSRQGGTAECLIYSVARRYVEKDRLVHVWRRFIEGKGEFHGYHAEETAWLIVRPSNETFDTVSDTILESYSRLVPMVFGNLPGCDMDIDRFVQIIAESRKNETKLMVEMMEKLITNDQ</sequence>
<dbReference type="EMBL" id="NCKW01001824">
    <property type="protein sequence ID" value="POM79218.1"/>
    <property type="molecule type" value="Genomic_DNA"/>
</dbReference>
<keyword evidence="3" id="KW-1185">Reference proteome</keyword>
<accession>A0A2P4YN39</accession>
<protein>
    <recommendedName>
        <fullName evidence="4">M96 mating-specific protein family</fullName>
    </recommendedName>
</protein>
<comment type="caution">
    <text evidence="2">The sequence shown here is derived from an EMBL/GenBank/DDBJ whole genome shotgun (WGS) entry which is preliminary data.</text>
</comment>
<dbReference type="OrthoDB" id="127493at2759"/>
<feature type="coiled-coil region" evidence="1">
    <location>
        <begin position="75"/>
        <end position="102"/>
    </location>
</feature>
<evidence type="ECO:0008006" key="4">
    <source>
        <dbReference type="Google" id="ProtNLM"/>
    </source>
</evidence>
<dbReference type="PANTHER" id="PTHR35796:SF3">
    <property type="entry name" value="BHLH DOMAIN-CONTAINING PROTEIN"/>
    <property type="match status" value="1"/>
</dbReference>
<dbReference type="PANTHER" id="PTHR35796">
    <property type="entry name" value="HYPOTHETICAL CYTOSOLIC PROTEIN"/>
    <property type="match status" value="1"/>
</dbReference>
<evidence type="ECO:0000256" key="1">
    <source>
        <dbReference type="SAM" id="Coils"/>
    </source>
</evidence>
<dbReference type="AlphaFoldDB" id="A0A2P4YN39"/>
<evidence type="ECO:0000313" key="2">
    <source>
        <dbReference type="EMBL" id="POM79218.1"/>
    </source>
</evidence>
<name>A0A2P4YN39_9STRA</name>
<keyword evidence="1" id="KW-0175">Coiled coil</keyword>
<gene>
    <name evidence="2" type="ORF">PHPALM_3160</name>
</gene>
<reference evidence="2 3" key="1">
    <citation type="journal article" date="2017" name="Genome Biol. Evol.">
        <title>Phytophthora megakarya and P. palmivora, closely related causal agents of cacao black pod rot, underwent increases in genome sizes and gene numbers by different mechanisms.</title>
        <authorList>
            <person name="Ali S.S."/>
            <person name="Shao J."/>
            <person name="Lary D.J."/>
            <person name="Kronmiller B."/>
            <person name="Shen D."/>
            <person name="Strem M.D."/>
            <person name="Amoako-Attah I."/>
            <person name="Akrofi A.Y."/>
            <person name="Begoude B.A."/>
            <person name="Ten Hoopen G.M."/>
            <person name="Coulibaly K."/>
            <person name="Kebe B.I."/>
            <person name="Melnick R.L."/>
            <person name="Guiltinan M.J."/>
            <person name="Tyler B.M."/>
            <person name="Meinhardt L.W."/>
            <person name="Bailey B.A."/>
        </authorList>
    </citation>
    <scope>NUCLEOTIDE SEQUENCE [LARGE SCALE GENOMIC DNA]</scope>
    <source>
        <strain evidence="3">sbr112.9</strain>
    </source>
</reference>